<feature type="region of interest" description="Disordered" evidence="1">
    <location>
        <begin position="31"/>
        <end position="79"/>
    </location>
</feature>
<feature type="signal peptide" evidence="2">
    <location>
        <begin position="1"/>
        <end position="23"/>
    </location>
</feature>
<keyword evidence="4" id="KW-1185">Reference proteome</keyword>
<accession>A0A8H6HYX0</accession>
<evidence type="ECO:0000313" key="3">
    <source>
        <dbReference type="EMBL" id="KAF6755664.1"/>
    </source>
</evidence>
<organism evidence="3 4">
    <name type="scientific">Ephemerocybe angulata</name>
    <dbReference type="NCBI Taxonomy" id="980116"/>
    <lineage>
        <taxon>Eukaryota</taxon>
        <taxon>Fungi</taxon>
        <taxon>Dikarya</taxon>
        <taxon>Basidiomycota</taxon>
        <taxon>Agaricomycotina</taxon>
        <taxon>Agaricomycetes</taxon>
        <taxon>Agaricomycetidae</taxon>
        <taxon>Agaricales</taxon>
        <taxon>Agaricineae</taxon>
        <taxon>Psathyrellaceae</taxon>
        <taxon>Ephemerocybe</taxon>
    </lineage>
</organism>
<dbReference type="OrthoDB" id="3110667at2759"/>
<protein>
    <submittedName>
        <fullName evidence="3">Uncharacterized protein</fullName>
    </submittedName>
</protein>
<name>A0A8H6HYX0_9AGAR</name>
<keyword evidence="2" id="KW-0732">Signal</keyword>
<gene>
    <name evidence="3" type="ORF">DFP72DRAFT_312727</name>
</gene>
<sequence length="174" mass="18683">MVYISRSTLAAAAVIAFIAPALAVPVKKTRAPAAKPNQAAVKPNQAAVKPNQAAVKQNQAKQNPPPRGARQGPSTSKKVVSGLKVANEHLMPFLGSAASIYATATGGAPPAPVEAPGQMEAPMGKRDYKAFGRRNIDPVELDFESREYEEEMEAREVEDILDLFRRAFDLDETD</sequence>
<evidence type="ECO:0000256" key="1">
    <source>
        <dbReference type="SAM" id="MobiDB-lite"/>
    </source>
</evidence>
<dbReference type="EMBL" id="JACGCI010000029">
    <property type="protein sequence ID" value="KAF6755664.1"/>
    <property type="molecule type" value="Genomic_DNA"/>
</dbReference>
<evidence type="ECO:0000256" key="2">
    <source>
        <dbReference type="SAM" id="SignalP"/>
    </source>
</evidence>
<dbReference type="Proteomes" id="UP000521943">
    <property type="component" value="Unassembled WGS sequence"/>
</dbReference>
<reference evidence="3 4" key="1">
    <citation type="submission" date="2020-07" db="EMBL/GenBank/DDBJ databases">
        <title>Comparative genomics of pyrophilous fungi reveals a link between fire events and developmental genes.</title>
        <authorList>
            <consortium name="DOE Joint Genome Institute"/>
            <person name="Steindorff A.S."/>
            <person name="Carver A."/>
            <person name="Calhoun S."/>
            <person name="Stillman K."/>
            <person name="Liu H."/>
            <person name="Lipzen A."/>
            <person name="Pangilinan J."/>
            <person name="Labutti K."/>
            <person name="Bruns T.D."/>
            <person name="Grigoriev I.V."/>
        </authorList>
    </citation>
    <scope>NUCLEOTIDE SEQUENCE [LARGE SCALE GENOMIC DNA]</scope>
    <source>
        <strain evidence="3 4">CBS 144469</strain>
    </source>
</reference>
<proteinExistence type="predicted"/>
<comment type="caution">
    <text evidence="3">The sequence shown here is derived from an EMBL/GenBank/DDBJ whole genome shotgun (WGS) entry which is preliminary data.</text>
</comment>
<feature type="chain" id="PRO_5034739812" evidence="2">
    <location>
        <begin position="24"/>
        <end position="174"/>
    </location>
</feature>
<dbReference type="AlphaFoldDB" id="A0A8H6HYX0"/>
<feature type="compositionally biased region" description="Low complexity" evidence="1">
    <location>
        <begin position="49"/>
        <end position="62"/>
    </location>
</feature>
<evidence type="ECO:0000313" key="4">
    <source>
        <dbReference type="Proteomes" id="UP000521943"/>
    </source>
</evidence>